<organism evidence="1 2">
    <name type="scientific">Clohesyomyces aquaticus</name>
    <dbReference type="NCBI Taxonomy" id="1231657"/>
    <lineage>
        <taxon>Eukaryota</taxon>
        <taxon>Fungi</taxon>
        <taxon>Dikarya</taxon>
        <taxon>Ascomycota</taxon>
        <taxon>Pezizomycotina</taxon>
        <taxon>Dothideomycetes</taxon>
        <taxon>Pleosporomycetidae</taxon>
        <taxon>Pleosporales</taxon>
        <taxon>Lindgomycetaceae</taxon>
        <taxon>Clohesyomyces</taxon>
    </lineage>
</organism>
<proteinExistence type="predicted"/>
<reference evidence="1 2" key="1">
    <citation type="submission" date="2016-07" db="EMBL/GenBank/DDBJ databases">
        <title>Pervasive Adenine N6-methylation of Active Genes in Fungi.</title>
        <authorList>
            <consortium name="DOE Joint Genome Institute"/>
            <person name="Mondo S.J."/>
            <person name="Dannebaum R.O."/>
            <person name="Kuo R.C."/>
            <person name="Labutti K."/>
            <person name="Haridas S."/>
            <person name="Kuo A."/>
            <person name="Salamov A."/>
            <person name="Ahrendt S.R."/>
            <person name="Lipzen A."/>
            <person name="Sullivan W."/>
            <person name="Andreopoulos W.B."/>
            <person name="Clum A."/>
            <person name="Lindquist E."/>
            <person name="Daum C."/>
            <person name="Ramamoorthy G.K."/>
            <person name="Gryganskyi A."/>
            <person name="Culley D."/>
            <person name="Magnuson J.K."/>
            <person name="James T.Y."/>
            <person name="O'Malley M.A."/>
            <person name="Stajich J.E."/>
            <person name="Spatafora J.W."/>
            <person name="Visel A."/>
            <person name="Grigoriev I.V."/>
        </authorList>
    </citation>
    <scope>NUCLEOTIDE SEQUENCE [LARGE SCALE GENOMIC DNA]</scope>
    <source>
        <strain evidence="1 2">CBS 115471</strain>
    </source>
</reference>
<gene>
    <name evidence="1" type="ORF">BCR34DRAFT_597856</name>
</gene>
<dbReference type="Proteomes" id="UP000193144">
    <property type="component" value="Unassembled WGS sequence"/>
</dbReference>
<evidence type="ECO:0000313" key="2">
    <source>
        <dbReference type="Proteomes" id="UP000193144"/>
    </source>
</evidence>
<dbReference type="EMBL" id="MCFA01000019">
    <property type="protein sequence ID" value="ORY16313.1"/>
    <property type="molecule type" value="Genomic_DNA"/>
</dbReference>
<evidence type="ECO:0000313" key="1">
    <source>
        <dbReference type="EMBL" id="ORY16313.1"/>
    </source>
</evidence>
<evidence type="ECO:0008006" key="3">
    <source>
        <dbReference type="Google" id="ProtNLM"/>
    </source>
</evidence>
<dbReference type="AlphaFoldDB" id="A0A1Y2A1A0"/>
<protein>
    <recommendedName>
        <fullName evidence="3">F-box domain-containing protein</fullName>
    </recommendedName>
</protein>
<sequence length="228" mass="26881">MDGKYDGKHPQIDVEDLMSARLVSRKFRDAAKHNMRRLEAISKDEDLARQVKRFDFRCGTMPVDFSGPVDGKTVEEYLPPDVYQELLQIRADDTAWHPEAWMNPDWSFPWFPEELDEQIREKIQEKKGSLIAFLKLDFDLHTAYMNNTKCFVSLDPRYKRIITACEDLSTFQWAPLKMAYCGRFPETFAWKWYTTEQAIGFHVLFSFLLESNIKPEELRIQIPKVESL</sequence>
<accession>A0A1Y2A1A0</accession>
<comment type="caution">
    <text evidence="1">The sequence shown here is derived from an EMBL/GenBank/DDBJ whole genome shotgun (WGS) entry which is preliminary data.</text>
</comment>
<keyword evidence="2" id="KW-1185">Reference proteome</keyword>
<name>A0A1Y2A1A0_9PLEO</name>